<dbReference type="EMBL" id="CAKOAT010317376">
    <property type="protein sequence ID" value="CAH8361827.1"/>
    <property type="molecule type" value="Genomic_DNA"/>
</dbReference>
<evidence type="ECO:0000313" key="2">
    <source>
        <dbReference type="EMBL" id="CAH8361827.1"/>
    </source>
</evidence>
<sequence length="115" mass="13507">MKNKLSMKQILVTLFDACLCIKHVECNVFQNSNADIKNGYLCHEDEYVSHETTSVPGVGRRRIKVLITRKQLDRLLEKQVSLEQLVFVNQRMFVTSFNENKWKPRLECIHETPEL</sequence>
<feature type="signal peptide" evidence="1">
    <location>
        <begin position="1"/>
        <end position="26"/>
    </location>
</feature>
<accession>A0ABC8L0U6</accession>
<reference evidence="2 3" key="1">
    <citation type="submission" date="2022-03" db="EMBL/GenBank/DDBJ databases">
        <authorList>
            <person name="Macdonald S."/>
            <person name="Ahmed S."/>
            <person name="Newling K."/>
        </authorList>
    </citation>
    <scope>NUCLEOTIDE SEQUENCE [LARGE SCALE GENOMIC DNA]</scope>
</reference>
<dbReference type="AlphaFoldDB" id="A0ABC8L0U6"/>
<evidence type="ECO:0000256" key="1">
    <source>
        <dbReference type="SAM" id="SignalP"/>
    </source>
</evidence>
<protein>
    <submittedName>
        <fullName evidence="2">Uncharacterized protein</fullName>
    </submittedName>
</protein>
<feature type="chain" id="PRO_5044872531" evidence="1">
    <location>
        <begin position="27"/>
        <end position="115"/>
    </location>
</feature>
<gene>
    <name evidence="2" type="ORF">ERUC_LOCUS27583</name>
</gene>
<keyword evidence="1" id="KW-0732">Signal</keyword>
<organism evidence="2 3">
    <name type="scientific">Eruca vesicaria subsp. sativa</name>
    <name type="common">Garden rocket</name>
    <name type="synonym">Eruca sativa</name>
    <dbReference type="NCBI Taxonomy" id="29727"/>
    <lineage>
        <taxon>Eukaryota</taxon>
        <taxon>Viridiplantae</taxon>
        <taxon>Streptophyta</taxon>
        <taxon>Embryophyta</taxon>
        <taxon>Tracheophyta</taxon>
        <taxon>Spermatophyta</taxon>
        <taxon>Magnoliopsida</taxon>
        <taxon>eudicotyledons</taxon>
        <taxon>Gunneridae</taxon>
        <taxon>Pentapetalae</taxon>
        <taxon>rosids</taxon>
        <taxon>malvids</taxon>
        <taxon>Brassicales</taxon>
        <taxon>Brassicaceae</taxon>
        <taxon>Brassiceae</taxon>
        <taxon>Eruca</taxon>
    </lineage>
</organism>
<dbReference type="Proteomes" id="UP001642260">
    <property type="component" value="Unassembled WGS sequence"/>
</dbReference>
<evidence type="ECO:0000313" key="3">
    <source>
        <dbReference type="Proteomes" id="UP001642260"/>
    </source>
</evidence>
<comment type="caution">
    <text evidence="2">The sequence shown here is derived from an EMBL/GenBank/DDBJ whole genome shotgun (WGS) entry which is preliminary data.</text>
</comment>
<proteinExistence type="predicted"/>
<name>A0ABC8L0U6_ERUVS</name>
<keyword evidence="3" id="KW-1185">Reference proteome</keyword>